<dbReference type="AlphaFoldDB" id="A0A1Q9ENF0"/>
<dbReference type="OrthoDB" id="421498at2759"/>
<evidence type="ECO:0000313" key="3">
    <source>
        <dbReference type="Proteomes" id="UP000186817"/>
    </source>
</evidence>
<name>A0A1Q9ENF0_SYMMI</name>
<reference evidence="2 3" key="1">
    <citation type="submission" date="2016-02" db="EMBL/GenBank/DDBJ databases">
        <title>Genome analysis of coral dinoflagellate symbionts highlights evolutionary adaptations to a symbiotic lifestyle.</title>
        <authorList>
            <person name="Aranda M."/>
            <person name="Li Y."/>
            <person name="Liew Y.J."/>
            <person name="Baumgarten S."/>
            <person name="Simakov O."/>
            <person name="Wilson M."/>
            <person name="Piel J."/>
            <person name="Ashoor H."/>
            <person name="Bougouffa S."/>
            <person name="Bajic V.B."/>
            <person name="Ryu T."/>
            <person name="Ravasi T."/>
            <person name="Bayer T."/>
            <person name="Micklem G."/>
            <person name="Kim H."/>
            <person name="Bhak J."/>
            <person name="Lajeunesse T.C."/>
            <person name="Voolstra C.R."/>
        </authorList>
    </citation>
    <scope>NUCLEOTIDE SEQUENCE [LARGE SCALE GENOMIC DNA]</scope>
    <source>
        <strain evidence="2 3">CCMP2467</strain>
    </source>
</reference>
<keyword evidence="1" id="KW-1133">Transmembrane helix</keyword>
<feature type="transmembrane region" description="Helical" evidence="1">
    <location>
        <begin position="125"/>
        <end position="146"/>
    </location>
</feature>
<dbReference type="Proteomes" id="UP000186817">
    <property type="component" value="Unassembled WGS sequence"/>
</dbReference>
<keyword evidence="3" id="KW-1185">Reference proteome</keyword>
<accession>A0A1Q9ENF0</accession>
<feature type="transmembrane region" description="Helical" evidence="1">
    <location>
        <begin position="280"/>
        <end position="305"/>
    </location>
</feature>
<evidence type="ECO:0000313" key="2">
    <source>
        <dbReference type="EMBL" id="OLQ08965.1"/>
    </source>
</evidence>
<evidence type="ECO:0000256" key="1">
    <source>
        <dbReference type="SAM" id="Phobius"/>
    </source>
</evidence>
<protein>
    <submittedName>
        <fullName evidence="2">Uncharacterized protein</fullName>
    </submittedName>
</protein>
<gene>
    <name evidence="2" type="ORF">AK812_SmicGene7472</name>
</gene>
<feature type="transmembrane region" description="Helical" evidence="1">
    <location>
        <begin position="222"/>
        <end position="242"/>
    </location>
</feature>
<sequence>MPAPDRKQLHGEMEAESNLEASEFRNIAIEVSPGLQGVEEGLRQLRQLFESEIQSITARLGTVEKQLGVSECHNPNFKDTSLDSSAEKVDTVKTEDTSTPVRIEESAWNIVLVLGLADVGWFDNVFALLLVLLNLLMQVSFMQILLSEYFMGEPFETRVQSAKDWRTSIAHDSRHLDLAGTSLVSRVCAGDGSLILSTVQATLVGQINDFLGLQATEFAFNFWQPGTLLCMLCILLWSLCVYKELRKIWHSMEATASLRKARVTDFRDNTIHCLSYSRAFALLITYVIRTGIASVLLVAGILWLARTTSIEELMLNAVALNAILDVDEFLFEGMTPIKIQRAIRSVEAINVRYTRRRSQVESLVHFVAVLATVWSSYLLLLVPLCETMLTVKHELCGGQRDFVVAYSSETQVSWGVRTEDIATVRASYEFSPIERAVMSYKGTPSSLSEDWARTIFFSDDRRTFDTDVARTMTNLGDQYPFCMETTVLLETGDLHQDPALQPTVETLLRNAATALGRPNATTCAELADLCSSPDARLLRMTCAETCGCTDPISSAWHKVQSQGCSATCLAEATAKLQTVKCEDDVVNHTGWQSFWHGYEGAIIGHYGERVTTTQYFGWIGSIAQDFLSYGCPVLQTLPTEILTGVSWCDGHPQLFRPLASMCPIQCGCREGRAATLPNGLPSYCPSSPVWAASAALRLGLEHCSAAALPAELKAFLQEEPWVGSWLQAKIRFASSQESGVEEVLFQDTAEDGDPADPRPALLEEATHAQNSIDLQ</sequence>
<keyword evidence="1" id="KW-0472">Membrane</keyword>
<dbReference type="EMBL" id="LSRX01000106">
    <property type="protein sequence ID" value="OLQ08965.1"/>
    <property type="molecule type" value="Genomic_DNA"/>
</dbReference>
<comment type="caution">
    <text evidence="2">The sequence shown here is derived from an EMBL/GenBank/DDBJ whole genome shotgun (WGS) entry which is preliminary data.</text>
</comment>
<proteinExistence type="predicted"/>
<organism evidence="2 3">
    <name type="scientific">Symbiodinium microadriaticum</name>
    <name type="common">Dinoflagellate</name>
    <name type="synonym">Zooxanthella microadriatica</name>
    <dbReference type="NCBI Taxonomy" id="2951"/>
    <lineage>
        <taxon>Eukaryota</taxon>
        <taxon>Sar</taxon>
        <taxon>Alveolata</taxon>
        <taxon>Dinophyceae</taxon>
        <taxon>Suessiales</taxon>
        <taxon>Symbiodiniaceae</taxon>
        <taxon>Symbiodinium</taxon>
    </lineage>
</organism>
<keyword evidence="1" id="KW-0812">Transmembrane</keyword>